<sequence>MESSTAVFSNLGSPFLEASSFQSQSHYHPSQAQPLSQRERSTALSPSRLQQKNHPTFSEDTKASSPPLPSFLPDSSCQVANPPNSDSASPFNESWPSTERSSSSLTPEGPKALPPEQTSGSKALAFPKLQDSFSDSESIIARYIERFRYGQPTNRRERWRPDSHSSPFWWFGQSSPEGDTSKMEMSASSGANRKDVDTFVRTDSGQREGRVSSFSPALDQSPSGESLNSSTLDPDTVSLQERAARLLHRSTSPLSSCRHISSEGLSSTPTSTITSADADQMGQASKQPVGHQRKASLGAISCPIVQIPPSCSSLRPEDDILFQWRLRRKMEEASKAVAVLPSVGWRSQFTEPAYPPSVMGRAGWKSPEPVSWRSKDRTELLTSEAQLGPTLDEHPCCCTERLRNGSASQQPREGAPFSDQNVMAGRFELNREQTVKKSVPQEDPAPAHLDFLPPPRPAGATKSLHQIPSDHSPRTAPPVQKVCTEPREKQRTFKSERGRPKPAKDSAKPSVSPVKHVQRVLGEVVAERLFSSPESPVRQRGKLKKSSKKQDLKESLPDTVATPSYPKLLNMAAQLLEQAEDSDGTDFEDDPLLQVLRSQRDFLRSQLRAVDMRMAQLEGHHSTLDFSHP</sequence>
<feature type="compositionally biased region" description="Low complexity" evidence="1">
    <location>
        <begin position="93"/>
        <end position="108"/>
    </location>
</feature>
<dbReference type="Proteomes" id="UP001190640">
    <property type="component" value="Chromosome 15"/>
</dbReference>
<feature type="compositionally biased region" description="Basic and acidic residues" evidence="1">
    <location>
        <begin position="192"/>
        <end position="210"/>
    </location>
</feature>
<dbReference type="GeneID" id="129343285"/>
<dbReference type="PANTHER" id="PTHR22045">
    <property type="entry name" value="PROLINE AND SERINE-RICH PROTEIN 3"/>
    <property type="match status" value="1"/>
</dbReference>
<proteinExistence type="predicted"/>
<dbReference type="KEGG" id="emc:129343285"/>
<keyword evidence="2" id="KW-1185">Reference proteome</keyword>
<dbReference type="PANTHER" id="PTHR22045:SF6">
    <property type="entry name" value="PROLINE AND SERINE-RICH PROTEIN 3"/>
    <property type="match status" value="1"/>
</dbReference>
<feature type="region of interest" description="Disordered" evidence="1">
    <location>
        <begin position="19"/>
        <end position="130"/>
    </location>
</feature>
<protein>
    <submittedName>
        <fullName evidence="3">Proline and serine-rich protein 3 isoform X1</fullName>
    </submittedName>
</protein>
<feature type="region of interest" description="Disordered" evidence="1">
    <location>
        <begin position="532"/>
        <end position="563"/>
    </location>
</feature>
<evidence type="ECO:0000313" key="2">
    <source>
        <dbReference type="Proteomes" id="UP001190640"/>
    </source>
</evidence>
<reference evidence="3" key="1">
    <citation type="submission" date="2025-08" db="UniProtKB">
        <authorList>
            <consortium name="RefSeq"/>
        </authorList>
    </citation>
    <scope>IDENTIFICATION</scope>
    <source>
        <tissue evidence="3">Blood</tissue>
    </source>
</reference>
<evidence type="ECO:0000313" key="3">
    <source>
        <dbReference type="RefSeq" id="XP_054855397.1"/>
    </source>
</evidence>
<dbReference type="RefSeq" id="XP_054855397.1">
    <property type="nucleotide sequence ID" value="XM_054999422.1"/>
</dbReference>
<feature type="compositionally biased region" description="Polar residues" evidence="1">
    <location>
        <begin position="212"/>
        <end position="233"/>
    </location>
</feature>
<gene>
    <name evidence="3" type="primary">PROSER3</name>
</gene>
<dbReference type="AlphaFoldDB" id="A0AA97KFG9"/>
<organism evidence="2 3">
    <name type="scientific">Eublepharis macularius</name>
    <name type="common">Leopard gecko</name>
    <name type="synonym">Cyrtodactylus macularius</name>
    <dbReference type="NCBI Taxonomy" id="481883"/>
    <lineage>
        <taxon>Eukaryota</taxon>
        <taxon>Metazoa</taxon>
        <taxon>Chordata</taxon>
        <taxon>Craniata</taxon>
        <taxon>Vertebrata</taxon>
        <taxon>Euteleostomi</taxon>
        <taxon>Lepidosauria</taxon>
        <taxon>Squamata</taxon>
        <taxon>Bifurcata</taxon>
        <taxon>Gekkota</taxon>
        <taxon>Eublepharidae</taxon>
        <taxon>Eublepharinae</taxon>
        <taxon>Eublepharis</taxon>
    </lineage>
</organism>
<feature type="compositionally biased region" description="Polar residues" evidence="1">
    <location>
        <begin position="77"/>
        <end position="92"/>
    </location>
</feature>
<feature type="region of interest" description="Disordered" evidence="1">
    <location>
        <begin position="150"/>
        <end position="233"/>
    </location>
</feature>
<feature type="compositionally biased region" description="Polar residues" evidence="1">
    <location>
        <begin position="19"/>
        <end position="56"/>
    </location>
</feature>
<feature type="compositionally biased region" description="Polar residues" evidence="1">
    <location>
        <begin position="249"/>
        <end position="286"/>
    </location>
</feature>
<name>A0AA97KFG9_EUBMA</name>
<accession>A0AA97KFG9</accession>
<feature type="compositionally biased region" description="Basic and acidic residues" evidence="1">
    <location>
        <begin position="150"/>
        <end position="163"/>
    </location>
</feature>
<evidence type="ECO:0000256" key="1">
    <source>
        <dbReference type="SAM" id="MobiDB-lite"/>
    </source>
</evidence>
<feature type="region of interest" description="Disordered" evidence="1">
    <location>
        <begin position="248"/>
        <end position="289"/>
    </location>
</feature>
<dbReference type="InterPro" id="IPR037646">
    <property type="entry name" value="PROSER3"/>
</dbReference>
<feature type="region of interest" description="Disordered" evidence="1">
    <location>
        <begin position="433"/>
        <end position="515"/>
    </location>
</feature>
<dbReference type="CTD" id="148137"/>
<feature type="compositionally biased region" description="Basic and acidic residues" evidence="1">
    <location>
        <begin position="484"/>
        <end position="507"/>
    </location>
</feature>